<organism evidence="2 3">
    <name type="scientific">Tritrichomonas musculus</name>
    <dbReference type="NCBI Taxonomy" id="1915356"/>
    <lineage>
        <taxon>Eukaryota</taxon>
        <taxon>Metamonada</taxon>
        <taxon>Parabasalia</taxon>
        <taxon>Tritrichomonadida</taxon>
        <taxon>Tritrichomonadidae</taxon>
        <taxon>Tritrichomonas</taxon>
    </lineage>
</organism>
<gene>
    <name evidence="2" type="ORF">M9Y10_017823</name>
</gene>
<proteinExistence type="predicted"/>
<feature type="domain" description="PX" evidence="1">
    <location>
        <begin position="26"/>
        <end position="143"/>
    </location>
</feature>
<dbReference type="EMBL" id="JAPFFF010000023">
    <property type="protein sequence ID" value="KAK8852831.1"/>
    <property type="molecule type" value="Genomic_DNA"/>
</dbReference>
<evidence type="ECO:0000259" key="1">
    <source>
        <dbReference type="PROSITE" id="PS50195"/>
    </source>
</evidence>
<dbReference type="Gene3D" id="3.30.1520.10">
    <property type="entry name" value="Phox-like domain"/>
    <property type="match status" value="1"/>
</dbReference>
<sequence length="146" mass="16766">MTTADTQVPITSLAPKKLAQLQGSTIIPRMYLHIESFDLDPTVNAVVYTIEIGIQKGQNVHIHTVKKRYSAIQQFDEMIRPLFKESRFLMPFPPKKMFGNKQKEFLEQRADALQKYLTNLVRVSGIINTPAFIRCFEIDPDLINDV</sequence>
<dbReference type="InterPro" id="IPR036871">
    <property type="entry name" value="PX_dom_sf"/>
</dbReference>
<dbReference type="SMART" id="SM00312">
    <property type="entry name" value="PX"/>
    <property type="match status" value="1"/>
</dbReference>
<accession>A0ABR2HUL6</accession>
<dbReference type="SUPFAM" id="SSF64268">
    <property type="entry name" value="PX domain"/>
    <property type="match status" value="1"/>
</dbReference>
<evidence type="ECO:0000313" key="2">
    <source>
        <dbReference type="EMBL" id="KAK8852831.1"/>
    </source>
</evidence>
<dbReference type="InterPro" id="IPR001683">
    <property type="entry name" value="PX_dom"/>
</dbReference>
<reference evidence="2 3" key="1">
    <citation type="submission" date="2024-04" db="EMBL/GenBank/DDBJ databases">
        <title>Tritrichomonas musculus Genome.</title>
        <authorList>
            <person name="Alves-Ferreira E."/>
            <person name="Grigg M."/>
            <person name="Lorenzi H."/>
            <person name="Galac M."/>
        </authorList>
    </citation>
    <scope>NUCLEOTIDE SEQUENCE [LARGE SCALE GENOMIC DNA]</scope>
    <source>
        <strain evidence="2 3">EAF2021</strain>
    </source>
</reference>
<dbReference type="Proteomes" id="UP001470230">
    <property type="component" value="Unassembled WGS sequence"/>
</dbReference>
<dbReference type="PROSITE" id="PS50195">
    <property type="entry name" value="PX"/>
    <property type="match status" value="1"/>
</dbReference>
<name>A0ABR2HUL6_9EUKA</name>
<comment type="caution">
    <text evidence="2">The sequence shown here is derived from an EMBL/GenBank/DDBJ whole genome shotgun (WGS) entry which is preliminary data.</text>
</comment>
<dbReference type="Pfam" id="PF00787">
    <property type="entry name" value="PX"/>
    <property type="match status" value="1"/>
</dbReference>
<dbReference type="CDD" id="cd06093">
    <property type="entry name" value="PX_domain"/>
    <property type="match status" value="1"/>
</dbReference>
<evidence type="ECO:0000313" key="3">
    <source>
        <dbReference type="Proteomes" id="UP001470230"/>
    </source>
</evidence>
<protein>
    <submittedName>
        <fullName evidence="2">Sorting nexin-29</fullName>
    </submittedName>
</protein>
<keyword evidence="3" id="KW-1185">Reference proteome</keyword>